<feature type="non-terminal residue" evidence="2">
    <location>
        <position position="1"/>
    </location>
</feature>
<protein>
    <submittedName>
        <fullName evidence="2">311_t:CDS:1</fullName>
    </submittedName>
</protein>
<name>A0ABN7X7N4_GIGMA</name>
<keyword evidence="3" id="KW-1185">Reference proteome</keyword>
<gene>
    <name evidence="2" type="ORF">GMARGA_LOCUS39616</name>
</gene>
<dbReference type="Proteomes" id="UP000789901">
    <property type="component" value="Unassembled WGS sequence"/>
</dbReference>
<sequence length="78" mass="8945">CVPDVDKNLFSIEIYGKSYIIPTFRKPTEIDRPSTSFYAILVQDNNTEKQTTSSSFTKTDTKKRPIPNKSSEEQKKNV</sequence>
<dbReference type="EMBL" id="CAJVQB010095453">
    <property type="protein sequence ID" value="CAG8849259.1"/>
    <property type="molecule type" value="Genomic_DNA"/>
</dbReference>
<evidence type="ECO:0000313" key="2">
    <source>
        <dbReference type="EMBL" id="CAG8849259.1"/>
    </source>
</evidence>
<evidence type="ECO:0000313" key="3">
    <source>
        <dbReference type="Proteomes" id="UP000789901"/>
    </source>
</evidence>
<organism evidence="2 3">
    <name type="scientific">Gigaspora margarita</name>
    <dbReference type="NCBI Taxonomy" id="4874"/>
    <lineage>
        <taxon>Eukaryota</taxon>
        <taxon>Fungi</taxon>
        <taxon>Fungi incertae sedis</taxon>
        <taxon>Mucoromycota</taxon>
        <taxon>Glomeromycotina</taxon>
        <taxon>Glomeromycetes</taxon>
        <taxon>Diversisporales</taxon>
        <taxon>Gigasporaceae</taxon>
        <taxon>Gigaspora</taxon>
    </lineage>
</organism>
<reference evidence="2 3" key="1">
    <citation type="submission" date="2021-06" db="EMBL/GenBank/DDBJ databases">
        <authorList>
            <person name="Kallberg Y."/>
            <person name="Tangrot J."/>
            <person name="Rosling A."/>
        </authorList>
    </citation>
    <scope>NUCLEOTIDE SEQUENCE [LARGE SCALE GENOMIC DNA]</scope>
    <source>
        <strain evidence="2 3">120-4 pot B 10/14</strain>
    </source>
</reference>
<evidence type="ECO:0000256" key="1">
    <source>
        <dbReference type="SAM" id="MobiDB-lite"/>
    </source>
</evidence>
<proteinExistence type="predicted"/>
<feature type="compositionally biased region" description="Low complexity" evidence="1">
    <location>
        <begin position="48"/>
        <end position="58"/>
    </location>
</feature>
<accession>A0ABN7X7N4</accession>
<feature type="region of interest" description="Disordered" evidence="1">
    <location>
        <begin position="43"/>
        <end position="78"/>
    </location>
</feature>
<comment type="caution">
    <text evidence="2">The sequence shown here is derived from an EMBL/GenBank/DDBJ whole genome shotgun (WGS) entry which is preliminary data.</text>
</comment>